<dbReference type="Proteomes" id="UP001628179">
    <property type="component" value="Unassembled WGS sequence"/>
</dbReference>
<sequence length="74" mass="8004">MMQALYECQTTPKRDLRANLVINQTWFFVGAGWRNAEGDVAVATAVRSLHGKIGVAATAAGAKLDHLFMNDANV</sequence>
<gene>
    <name evidence="1" type="ORF">MFIFM68171_02849</name>
</gene>
<comment type="caution">
    <text evidence="1">The sequence shown here is derived from an EMBL/GenBank/DDBJ whole genome shotgun (WGS) entry which is preliminary data.</text>
</comment>
<evidence type="ECO:0000313" key="2">
    <source>
        <dbReference type="Proteomes" id="UP001628179"/>
    </source>
</evidence>
<evidence type="ECO:0000313" key="1">
    <source>
        <dbReference type="EMBL" id="GAB1312639.1"/>
    </source>
</evidence>
<keyword evidence="2" id="KW-1185">Reference proteome</keyword>
<dbReference type="GeneID" id="98173594"/>
<proteinExistence type="predicted"/>
<organism evidence="1 2">
    <name type="scientific">Madurella fahalii</name>
    <dbReference type="NCBI Taxonomy" id="1157608"/>
    <lineage>
        <taxon>Eukaryota</taxon>
        <taxon>Fungi</taxon>
        <taxon>Dikarya</taxon>
        <taxon>Ascomycota</taxon>
        <taxon>Pezizomycotina</taxon>
        <taxon>Sordariomycetes</taxon>
        <taxon>Sordariomycetidae</taxon>
        <taxon>Sordariales</taxon>
        <taxon>Sordariales incertae sedis</taxon>
        <taxon>Madurella</taxon>
    </lineage>
</organism>
<dbReference type="RefSeq" id="XP_070914372.1">
    <property type="nucleotide sequence ID" value="XM_071058271.1"/>
</dbReference>
<protein>
    <submittedName>
        <fullName evidence="1">Uncharacterized protein</fullName>
    </submittedName>
</protein>
<reference evidence="1 2" key="1">
    <citation type="submission" date="2024-09" db="EMBL/GenBank/DDBJ databases">
        <title>Itraconazole resistance in Madurella fahalii resulting from another homologue of gene encoding cytochrome P450 14-alpha sterol demethylase (CYP51).</title>
        <authorList>
            <person name="Yoshioka I."/>
            <person name="Fahal A.H."/>
            <person name="Kaneko S."/>
            <person name="Yaguchi T."/>
        </authorList>
    </citation>
    <scope>NUCLEOTIDE SEQUENCE [LARGE SCALE GENOMIC DNA]</scope>
    <source>
        <strain evidence="1 2">IFM 68171</strain>
    </source>
</reference>
<accession>A0ABQ0G4K3</accession>
<dbReference type="EMBL" id="BAAFSV010000002">
    <property type="protein sequence ID" value="GAB1312639.1"/>
    <property type="molecule type" value="Genomic_DNA"/>
</dbReference>
<name>A0ABQ0G4K3_9PEZI</name>